<dbReference type="Pfam" id="PF12838">
    <property type="entry name" value="Fer4_7"/>
    <property type="match status" value="1"/>
</dbReference>
<evidence type="ECO:0000313" key="2">
    <source>
        <dbReference type="EMBL" id="WRO20687.1"/>
    </source>
</evidence>
<proteinExistence type="predicted"/>
<evidence type="ECO:0000313" key="3">
    <source>
        <dbReference type="Proteomes" id="UP001329915"/>
    </source>
</evidence>
<sequence>MNENSLKSEGIVVGHMTIAKQKVYQSLAERLDKNPVGAVINETLFKILYIMYSGEEAEIGSKFPLRPAPLDVIAKATGVPEQQLVKHLDNMANKGLVIDVPRKGQVYYMLSPLVIGFFEYTFMRVTDELPMKDLAVLFNQYHHDKGVPEKFFGADTKLFQTLAYQGLMPDDVKTEVLSYEKAEEIIRDSGGGSLTMCYCRHQALHLGTNCDAPIDDICMSLGGAAQWLIARGFAKPATTDEMLRALEKAEQHGLVHLGDNVQNNPAYICNCCGCCCGVLSSINQHDIDAVHSSNFVPAITKDECKGCGVCAKRCQIDAIKIVEEIAGDKTSAKAVIDEERCIGCGVCIKGCKQEAIHLRQRDVLYVPPKDKKEQMMRIAAARKS</sequence>
<name>A0AAU0UJX7_9FIRM</name>
<dbReference type="EMBL" id="CP121694">
    <property type="protein sequence ID" value="WRO20687.1"/>
    <property type="molecule type" value="Genomic_DNA"/>
</dbReference>
<dbReference type="InterPro" id="IPR036390">
    <property type="entry name" value="WH_DNA-bd_sf"/>
</dbReference>
<protein>
    <submittedName>
        <fullName evidence="2">4Fe-4S binding protein</fullName>
    </submittedName>
</protein>
<dbReference type="Gene3D" id="3.30.70.20">
    <property type="match status" value="1"/>
</dbReference>
<dbReference type="SUPFAM" id="SSF54862">
    <property type="entry name" value="4Fe-4S ferredoxins"/>
    <property type="match status" value="1"/>
</dbReference>
<keyword evidence="3" id="KW-1185">Reference proteome</keyword>
<reference evidence="2 3" key="1">
    <citation type="submission" date="2023-04" db="EMBL/GenBank/DDBJ databases">
        <authorList>
            <person name="Hsu D."/>
        </authorList>
    </citation>
    <scope>NUCLEOTIDE SEQUENCE [LARGE SCALE GENOMIC DNA]</scope>
    <source>
        <strain evidence="2 3">MK1</strain>
    </source>
</reference>
<feature type="domain" description="4Fe-4S ferredoxin-type" evidence="1">
    <location>
        <begin position="332"/>
        <end position="361"/>
    </location>
</feature>
<evidence type="ECO:0000259" key="1">
    <source>
        <dbReference type="PROSITE" id="PS51379"/>
    </source>
</evidence>
<dbReference type="PROSITE" id="PS51379">
    <property type="entry name" value="4FE4S_FER_2"/>
    <property type="match status" value="2"/>
</dbReference>
<dbReference type="RefSeq" id="WP_366923573.1">
    <property type="nucleotide sequence ID" value="NZ_CP121694.1"/>
</dbReference>
<dbReference type="SUPFAM" id="SSF46785">
    <property type="entry name" value="Winged helix' DNA-binding domain"/>
    <property type="match status" value="1"/>
</dbReference>
<dbReference type="AlphaFoldDB" id="A0AAU0UJX7"/>
<feature type="domain" description="4Fe-4S ferredoxin-type" evidence="1">
    <location>
        <begin position="295"/>
        <end position="324"/>
    </location>
</feature>
<organism evidence="2 3">
    <name type="scientific">Metallumcola ferriviriculae</name>
    <dbReference type="NCBI Taxonomy" id="3039180"/>
    <lineage>
        <taxon>Bacteria</taxon>
        <taxon>Bacillati</taxon>
        <taxon>Bacillota</taxon>
        <taxon>Clostridia</taxon>
        <taxon>Neomoorellales</taxon>
        <taxon>Desulfitibacteraceae</taxon>
        <taxon>Metallumcola</taxon>
    </lineage>
</organism>
<accession>A0AAU0UJX7</accession>
<gene>
    <name evidence="2" type="ORF">MFMK1_000476</name>
</gene>
<dbReference type="KEGG" id="dbc:MFMK1_000476"/>
<dbReference type="InterPro" id="IPR017896">
    <property type="entry name" value="4Fe4S_Fe-S-bd"/>
</dbReference>
<dbReference type="Proteomes" id="UP001329915">
    <property type="component" value="Chromosome"/>
</dbReference>